<proteinExistence type="predicted"/>
<name>A0ABY4KH28_9FLAO</name>
<dbReference type="Pfam" id="PF06580">
    <property type="entry name" value="His_kinase"/>
    <property type="match status" value="1"/>
</dbReference>
<accession>A0ABY4KH28</accession>
<dbReference type="InterPro" id="IPR050640">
    <property type="entry name" value="Bact_2-comp_sensor_kinase"/>
</dbReference>
<dbReference type="RefSeq" id="WP_248435308.1">
    <property type="nucleotide sequence ID" value="NZ_CP096205.1"/>
</dbReference>
<dbReference type="PANTHER" id="PTHR34220:SF7">
    <property type="entry name" value="SENSOR HISTIDINE KINASE YPDA"/>
    <property type="match status" value="1"/>
</dbReference>
<keyword evidence="4" id="KW-0808">Transferase</keyword>
<dbReference type="InterPro" id="IPR011990">
    <property type="entry name" value="TPR-like_helical_dom_sf"/>
</dbReference>
<dbReference type="InterPro" id="IPR036890">
    <property type="entry name" value="HATPase_C_sf"/>
</dbReference>
<dbReference type="Gene3D" id="1.25.40.10">
    <property type="entry name" value="Tetratricopeptide repeat domain"/>
    <property type="match status" value="2"/>
</dbReference>
<reference evidence="4" key="1">
    <citation type="submission" date="2022-04" db="EMBL/GenBank/DDBJ databases">
        <title>Consumption of N2O by Flavobacterium azooxidireducens sp. nov. isolated from Decomposing Leaf Litter of Phragmites australis (Cav.).</title>
        <authorList>
            <person name="Behrendt U."/>
            <person name="Spanner T."/>
            <person name="Augustin J."/>
            <person name="Horn M.A."/>
            <person name="Kolb S."/>
            <person name="Ulrich A."/>
        </authorList>
    </citation>
    <scope>NUCLEOTIDE SEQUENCE</scope>
    <source>
        <strain evidence="4">IGB 4-14</strain>
    </source>
</reference>
<evidence type="ECO:0000256" key="1">
    <source>
        <dbReference type="PROSITE-ProRule" id="PRU00339"/>
    </source>
</evidence>
<dbReference type="EMBL" id="CP096205">
    <property type="protein sequence ID" value="UPQ79844.1"/>
    <property type="molecule type" value="Genomic_DNA"/>
</dbReference>
<keyword evidence="2" id="KW-1133">Transmembrane helix</keyword>
<feature type="repeat" description="TPR" evidence="1">
    <location>
        <begin position="302"/>
        <end position="335"/>
    </location>
</feature>
<organism evidence="4 5">
    <name type="scientific">Flavobacterium azooxidireducens</name>
    <dbReference type="NCBI Taxonomy" id="1871076"/>
    <lineage>
        <taxon>Bacteria</taxon>
        <taxon>Pseudomonadati</taxon>
        <taxon>Bacteroidota</taxon>
        <taxon>Flavobacteriia</taxon>
        <taxon>Flavobacteriales</taxon>
        <taxon>Flavobacteriaceae</taxon>
        <taxon>Flavobacterium</taxon>
    </lineage>
</organism>
<keyword evidence="2" id="KW-0812">Transmembrane</keyword>
<dbReference type="SUPFAM" id="SSF48452">
    <property type="entry name" value="TPR-like"/>
    <property type="match status" value="2"/>
</dbReference>
<dbReference type="Gene3D" id="3.30.565.10">
    <property type="entry name" value="Histidine kinase-like ATPase, C-terminal domain"/>
    <property type="match status" value="1"/>
</dbReference>
<dbReference type="Proteomes" id="UP000830583">
    <property type="component" value="Chromosome"/>
</dbReference>
<dbReference type="InterPro" id="IPR010559">
    <property type="entry name" value="Sig_transdc_His_kin_internal"/>
</dbReference>
<feature type="repeat" description="TPR" evidence="1">
    <location>
        <begin position="225"/>
        <end position="258"/>
    </location>
</feature>
<evidence type="ECO:0000259" key="3">
    <source>
        <dbReference type="Pfam" id="PF06580"/>
    </source>
</evidence>
<evidence type="ECO:0000256" key="2">
    <source>
        <dbReference type="SAM" id="Phobius"/>
    </source>
</evidence>
<evidence type="ECO:0000313" key="4">
    <source>
        <dbReference type="EMBL" id="UPQ79844.1"/>
    </source>
</evidence>
<dbReference type="InterPro" id="IPR019734">
    <property type="entry name" value="TPR_rpt"/>
</dbReference>
<dbReference type="GO" id="GO:0016301">
    <property type="term" value="F:kinase activity"/>
    <property type="evidence" value="ECO:0007669"/>
    <property type="project" value="UniProtKB-KW"/>
</dbReference>
<evidence type="ECO:0000313" key="5">
    <source>
        <dbReference type="Proteomes" id="UP000830583"/>
    </source>
</evidence>
<keyword evidence="4" id="KW-0418">Kinase</keyword>
<dbReference type="SUPFAM" id="SSF55874">
    <property type="entry name" value="ATPase domain of HSP90 chaperone/DNA topoisomerase II/histidine kinase"/>
    <property type="match status" value="1"/>
</dbReference>
<feature type="domain" description="Signal transduction histidine kinase internal region" evidence="3">
    <location>
        <begin position="452"/>
        <end position="530"/>
    </location>
</feature>
<dbReference type="PANTHER" id="PTHR34220">
    <property type="entry name" value="SENSOR HISTIDINE KINASE YPDA"/>
    <property type="match status" value="1"/>
</dbReference>
<sequence>MHRTLRLVTTITILFFTSTLFSQDRTIDSLKLLLKNPKVHDTVKLYAILTAKMQKYHETDEKHHILNRMQGSYALECLKKKSSPEVHTAYVQCLANYYSSLMEEHKAKGDLIPALAAIDKSIALFKSEKLYNDMYYSVMDKGRLYAKFKHFEKGAEYLFMALRYFEKHPGENPVVEIGSVYSNLAGLYSIQGDHEKAIEYGKKVIFYCDANKSTEYSENKENTKFVTYSIIGVAYRNLKKYTEAIDNLNKALAIAENSNSSFKVSYVLSRLGSVKLAEQKYDEAEVLYKKAIEGDLDDKSLANGYTGIAQLYFEKKDYEQAYFYITKGLDLSIKTENVDLQEVGSDLLFKLSEMRNDYKKALEMFQLHNKIVGYKNVESSKNELEKQQLKYDFDKKELKLKLDAEKKAAIKNNWLIALSAVLVLLLLAAYFYYRNSKQKQAISVLEKNQIKQKLLITQMNPHFIFNSVQNIRGLINNKQNNEAVNYLDKFSKLTRQILENSNENYISLEEEVEMIENYLSIQQLLYDNKFNFTIDVQEEIDKESIFLPPMLAQPFIENAIKHGLSNTTENGKIDVHFYLKEEKLFFEVTDNGKGFDTEKKISNHKSLAMTITKERLVSYTKNKDFVVQTDNLITSAGVVSGAKVVFEIPYIYEN</sequence>
<gene>
    <name evidence="4" type="ORF">M0M57_03185</name>
</gene>
<protein>
    <submittedName>
        <fullName evidence="4">Histidine kinase</fullName>
    </submittedName>
</protein>
<feature type="transmembrane region" description="Helical" evidence="2">
    <location>
        <begin position="414"/>
        <end position="433"/>
    </location>
</feature>
<dbReference type="Pfam" id="PF13424">
    <property type="entry name" value="TPR_12"/>
    <property type="match status" value="1"/>
</dbReference>
<keyword evidence="5" id="KW-1185">Reference proteome</keyword>
<dbReference type="PROSITE" id="PS50005">
    <property type="entry name" value="TPR"/>
    <property type="match status" value="3"/>
</dbReference>
<keyword evidence="2" id="KW-0472">Membrane</keyword>
<dbReference type="Pfam" id="PF13181">
    <property type="entry name" value="TPR_8"/>
    <property type="match status" value="2"/>
</dbReference>
<keyword evidence="1" id="KW-0802">TPR repeat</keyword>
<dbReference type="SMART" id="SM00028">
    <property type="entry name" value="TPR"/>
    <property type="match status" value="6"/>
</dbReference>
<feature type="repeat" description="TPR" evidence="1">
    <location>
        <begin position="265"/>
        <end position="298"/>
    </location>
</feature>